<dbReference type="GO" id="GO:0051726">
    <property type="term" value="P:regulation of cell cycle"/>
    <property type="evidence" value="ECO:0007669"/>
    <property type="project" value="TreeGrafter"/>
</dbReference>
<reference evidence="5" key="1">
    <citation type="journal article" date="2023" name="Plant J.">
        <title>The genome of the king protea, Protea cynaroides.</title>
        <authorList>
            <person name="Chang J."/>
            <person name="Duong T.A."/>
            <person name="Schoeman C."/>
            <person name="Ma X."/>
            <person name="Roodt D."/>
            <person name="Barker N."/>
            <person name="Li Z."/>
            <person name="Van de Peer Y."/>
            <person name="Mizrachi E."/>
        </authorList>
    </citation>
    <scope>NUCLEOTIDE SEQUENCE</scope>
    <source>
        <tissue evidence="5">Young leaves</tissue>
    </source>
</reference>
<keyword evidence="6" id="KW-1185">Reference proteome</keyword>
<dbReference type="GO" id="GO:0017053">
    <property type="term" value="C:transcription repressor complex"/>
    <property type="evidence" value="ECO:0007669"/>
    <property type="project" value="InterPro"/>
</dbReference>
<feature type="compositionally biased region" description="Polar residues" evidence="3">
    <location>
        <begin position="82"/>
        <end position="94"/>
    </location>
</feature>
<feature type="region of interest" description="Disordered" evidence="3">
    <location>
        <begin position="1"/>
        <end position="41"/>
    </location>
</feature>
<dbReference type="GO" id="GO:0003677">
    <property type="term" value="F:DNA binding"/>
    <property type="evidence" value="ECO:0007669"/>
    <property type="project" value="TreeGrafter"/>
</dbReference>
<dbReference type="Proteomes" id="UP001141806">
    <property type="component" value="Unassembled WGS sequence"/>
</dbReference>
<evidence type="ECO:0000256" key="3">
    <source>
        <dbReference type="SAM" id="MobiDB-lite"/>
    </source>
</evidence>
<dbReference type="AlphaFoldDB" id="A0A9Q0H012"/>
<dbReference type="InterPro" id="IPR033471">
    <property type="entry name" value="DIRP"/>
</dbReference>
<proteinExistence type="predicted"/>
<dbReference type="InterPro" id="IPR010561">
    <property type="entry name" value="LIN-9/ALY1"/>
</dbReference>
<feature type="region of interest" description="Disordered" evidence="3">
    <location>
        <begin position="76"/>
        <end position="97"/>
    </location>
</feature>
<dbReference type="PANTHER" id="PTHR21689">
    <property type="entry name" value="LIN-9"/>
    <property type="match status" value="1"/>
</dbReference>
<comment type="subcellular location">
    <subcellularLocation>
        <location evidence="1">Nucleus</location>
    </subcellularLocation>
</comment>
<gene>
    <name evidence="5" type="ORF">NE237_011905</name>
</gene>
<protein>
    <recommendedName>
        <fullName evidence="4">DIRP domain-containing protein</fullName>
    </recommendedName>
</protein>
<dbReference type="SMART" id="SM01135">
    <property type="entry name" value="DIRP"/>
    <property type="match status" value="1"/>
</dbReference>
<sequence>MAEALAMEGKKPICKAKRTNQIAPPPKQEKSVTPAASSCGMEAEKTGVDSAASYRQVPTVNPVNLPTKVRSRWKMRKDLKSSESVGNDQPTKKNASPLHDSALGLKEMLSHCLSSHLLCRWCAYEWVYSAIDYPWFGKREFLEYLNHVGLGHIPRLTRVEWGVIRRILIACLQIH</sequence>
<dbReference type="PANTHER" id="PTHR21689:SF2">
    <property type="entry name" value="PROTEIN LIN-9 HOMOLOG"/>
    <property type="match status" value="1"/>
</dbReference>
<accession>A0A9Q0H012</accession>
<feature type="domain" description="DIRP" evidence="4">
    <location>
        <begin position="127"/>
        <end position="174"/>
    </location>
</feature>
<dbReference type="GO" id="GO:0005654">
    <property type="term" value="C:nucleoplasm"/>
    <property type="evidence" value="ECO:0007669"/>
    <property type="project" value="TreeGrafter"/>
</dbReference>
<dbReference type="EMBL" id="JAMYWD010000011">
    <property type="protein sequence ID" value="KAJ4955122.1"/>
    <property type="molecule type" value="Genomic_DNA"/>
</dbReference>
<name>A0A9Q0H012_9MAGN</name>
<keyword evidence="2" id="KW-0539">Nucleus</keyword>
<evidence type="ECO:0000256" key="1">
    <source>
        <dbReference type="ARBA" id="ARBA00004123"/>
    </source>
</evidence>
<evidence type="ECO:0000259" key="4">
    <source>
        <dbReference type="SMART" id="SM01135"/>
    </source>
</evidence>
<dbReference type="OrthoDB" id="2339771at2759"/>
<evidence type="ECO:0000256" key="2">
    <source>
        <dbReference type="ARBA" id="ARBA00023242"/>
    </source>
</evidence>
<dbReference type="Pfam" id="PF06584">
    <property type="entry name" value="DIRP"/>
    <property type="match status" value="1"/>
</dbReference>
<comment type="caution">
    <text evidence="5">The sequence shown here is derived from an EMBL/GenBank/DDBJ whole genome shotgun (WGS) entry which is preliminary data.</text>
</comment>
<dbReference type="GO" id="GO:0006357">
    <property type="term" value="P:regulation of transcription by RNA polymerase II"/>
    <property type="evidence" value="ECO:0007669"/>
    <property type="project" value="TreeGrafter"/>
</dbReference>
<dbReference type="GO" id="GO:0006351">
    <property type="term" value="P:DNA-templated transcription"/>
    <property type="evidence" value="ECO:0007669"/>
    <property type="project" value="InterPro"/>
</dbReference>
<organism evidence="5 6">
    <name type="scientific">Protea cynaroides</name>
    <dbReference type="NCBI Taxonomy" id="273540"/>
    <lineage>
        <taxon>Eukaryota</taxon>
        <taxon>Viridiplantae</taxon>
        <taxon>Streptophyta</taxon>
        <taxon>Embryophyta</taxon>
        <taxon>Tracheophyta</taxon>
        <taxon>Spermatophyta</taxon>
        <taxon>Magnoliopsida</taxon>
        <taxon>Proteales</taxon>
        <taxon>Proteaceae</taxon>
        <taxon>Protea</taxon>
    </lineage>
</organism>
<evidence type="ECO:0000313" key="5">
    <source>
        <dbReference type="EMBL" id="KAJ4955122.1"/>
    </source>
</evidence>
<evidence type="ECO:0000313" key="6">
    <source>
        <dbReference type="Proteomes" id="UP001141806"/>
    </source>
</evidence>